<protein>
    <submittedName>
        <fullName evidence="3">Uncharacterized protein</fullName>
    </submittedName>
</protein>
<evidence type="ECO:0000313" key="4">
    <source>
        <dbReference type="Proteomes" id="UP000774617"/>
    </source>
</evidence>
<proteinExistence type="predicted"/>
<keyword evidence="2" id="KW-1133">Transmembrane helix</keyword>
<comment type="caution">
    <text evidence="3">The sequence shown here is derived from an EMBL/GenBank/DDBJ whole genome shotgun (WGS) entry which is preliminary data.</text>
</comment>
<evidence type="ECO:0000256" key="2">
    <source>
        <dbReference type="SAM" id="Phobius"/>
    </source>
</evidence>
<dbReference type="Pfam" id="PF11374">
    <property type="entry name" value="DUF3176"/>
    <property type="match status" value="1"/>
</dbReference>
<feature type="region of interest" description="Disordered" evidence="1">
    <location>
        <begin position="329"/>
        <end position="348"/>
    </location>
</feature>
<dbReference type="EMBL" id="JAGTJR010000001">
    <property type="protein sequence ID" value="KAH7065459.1"/>
    <property type="molecule type" value="Genomic_DNA"/>
</dbReference>
<accession>A0ABQ8GZ12</accession>
<dbReference type="PANTHER" id="PTHR35394">
    <property type="entry name" value="DUF3176 DOMAIN-CONTAINING PROTEIN"/>
    <property type="match status" value="1"/>
</dbReference>
<keyword evidence="2" id="KW-0472">Membrane</keyword>
<dbReference type="PANTHER" id="PTHR35394:SF5">
    <property type="entry name" value="DUF3176 DOMAIN-CONTAINING PROTEIN"/>
    <property type="match status" value="1"/>
</dbReference>
<evidence type="ECO:0000256" key="1">
    <source>
        <dbReference type="SAM" id="MobiDB-lite"/>
    </source>
</evidence>
<feature type="transmembrane region" description="Helical" evidence="2">
    <location>
        <begin position="131"/>
        <end position="150"/>
    </location>
</feature>
<gene>
    <name evidence="3" type="ORF">B0J12DRAFT_693794</name>
</gene>
<dbReference type="Proteomes" id="UP000774617">
    <property type="component" value="Unassembled WGS sequence"/>
</dbReference>
<keyword evidence="2" id="KW-0812">Transmembrane</keyword>
<keyword evidence="4" id="KW-1185">Reference proteome</keyword>
<organism evidence="3 4">
    <name type="scientific">Macrophomina phaseolina</name>
    <dbReference type="NCBI Taxonomy" id="35725"/>
    <lineage>
        <taxon>Eukaryota</taxon>
        <taxon>Fungi</taxon>
        <taxon>Dikarya</taxon>
        <taxon>Ascomycota</taxon>
        <taxon>Pezizomycotina</taxon>
        <taxon>Dothideomycetes</taxon>
        <taxon>Dothideomycetes incertae sedis</taxon>
        <taxon>Botryosphaeriales</taxon>
        <taxon>Botryosphaeriaceae</taxon>
        <taxon>Macrophomina</taxon>
    </lineage>
</organism>
<evidence type="ECO:0000313" key="3">
    <source>
        <dbReference type="EMBL" id="KAH7065459.1"/>
    </source>
</evidence>
<name>A0ABQ8GZ12_9PEZI</name>
<sequence length="535" mass="59430">MAQTSNDSTIYQDQPGAVKDERQRSKWANKYYQDWWFWELAGALLSAASMLSAWRLPLSPSTIISTLIPISKTSMLLPIAEGLSQLKWFHFWIRRANHRPLNELEAFDDASRGPWGSFISLWRIRLQRSSFIAFFGSFITVCSLAMGPFAQQIISLEPRNLPQSGVNSTISPIPETAPGPTSLLLQLAAATQKTYVLSHQDNNSPEPPVGDGMLTLSTPGGVNVTMEATGGLGYGLVAGSGNTNVLSSEPLMATIAISQAWGEGVGFRFEPGYRPLRPKPLNHRVTECNITWCAQMYDGLHVVNGSLAESNTTDIPLYLMSYRDPEQPDTAGDLLLSSDPGGEGQRLTGSQKENYTYFVEYGDNSSTRLFIAKALSFNLDSYSEDQNYAFNPGRALYLKDVKEAMSNITTSMTDQIRRGRNSTLVLGVVLQSETVMVVQWYWCILPITMVDFGFLFLATVICVNASHGVPLWKSGFIPLFFHGIEADLQEDPGTYRKVERSDQMVKSAAGMKVGLWRNNHGHIRFFLYSDCDHQP</sequence>
<reference evidence="3 4" key="1">
    <citation type="journal article" date="2021" name="Nat. Commun.">
        <title>Genetic determinants of endophytism in the Arabidopsis root mycobiome.</title>
        <authorList>
            <person name="Mesny F."/>
            <person name="Miyauchi S."/>
            <person name="Thiergart T."/>
            <person name="Pickel B."/>
            <person name="Atanasova L."/>
            <person name="Karlsson M."/>
            <person name="Huettel B."/>
            <person name="Barry K.W."/>
            <person name="Haridas S."/>
            <person name="Chen C."/>
            <person name="Bauer D."/>
            <person name="Andreopoulos W."/>
            <person name="Pangilinan J."/>
            <person name="LaButti K."/>
            <person name="Riley R."/>
            <person name="Lipzen A."/>
            <person name="Clum A."/>
            <person name="Drula E."/>
            <person name="Henrissat B."/>
            <person name="Kohler A."/>
            <person name="Grigoriev I.V."/>
            <person name="Martin F.M."/>
            <person name="Hacquard S."/>
        </authorList>
    </citation>
    <scope>NUCLEOTIDE SEQUENCE [LARGE SCALE GENOMIC DNA]</scope>
    <source>
        <strain evidence="3 4">MPI-SDFR-AT-0080</strain>
    </source>
</reference>
<dbReference type="InterPro" id="IPR021514">
    <property type="entry name" value="DUF3176"/>
</dbReference>